<dbReference type="EMBL" id="JMSN01000041">
    <property type="protein sequence ID" value="KDN45583.1"/>
    <property type="molecule type" value="Genomic_DNA"/>
</dbReference>
<dbReference type="PANTHER" id="PTHR28133">
    <property type="entry name" value="REQUIRED FOR RESPIRATORY GROWTH PROTEIN 7, MITOCHONDRIAL"/>
    <property type="match status" value="1"/>
</dbReference>
<dbReference type="InParanoid" id="A0A066VZ65"/>
<evidence type="ECO:0008006" key="5">
    <source>
        <dbReference type="Google" id="ProtNLM"/>
    </source>
</evidence>
<dbReference type="Proteomes" id="UP000027361">
    <property type="component" value="Unassembled WGS sequence"/>
</dbReference>
<dbReference type="GO" id="GO:0005739">
    <property type="term" value="C:mitochondrion"/>
    <property type="evidence" value="ECO:0007669"/>
    <property type="project" value="UniProtKB-SubCell"/>
</dbReference>
<dbReference type="OMA" id="WWWIPEG"/>
<organism evidence="3 4">
    <name type="scientific">Tilletiaria anomala (strain ATCC 24038 / CBS 436.72 / UBC 951)</name>
    <dbReference type="NCBI Taxonomy" id="1037660"/>
    <lineage>
        <taxon>Eukaryota</taxon>
        <taxon>Fungi</taxon>
        <taxon>Dikarya</taxon>
        <taxon>Basidiomycota</taxon>
        <taxon>Ustilaginomycotina</taxon>
        <taxon>Exobasidiomycetes</taxon>
        <taxon>Georgefischeriales</taxon>
        <taxon>Tilletiariaceae</taxon>
        <taxon>Tilletiaria</taxon>
    </lineage>
</organism>
<name>A0A066VZ65_TILAU</name>
<keyword evidence="4" id="KW-1185">Reference proteome</keyword>
<evidence type="ECO:0000313" key="4">
    <source>
        <dbReference type="Proteomes" id="UP000027361"/>
    </source>
</evidence>
<feature type="non-terminal residue" evidence="3">
    <location>
        <position position="63"/>
    </location>
</feature>
<evidence type="ECO:0000256" key="2">
    <source>
        <dbReference type="ARBA" id="ARBA00023128"/>
    </source>
</evidence>
<dbReference type="PANTHER" id="PTHR28133:SF1">
    <property type="entry name" value="REQUIRED FOR RESPIRATORY GROWTH PROTEIN 7, MITOCHONDRIAL"/>
    <property type="match status" value="1"/>
</dbReference>
<dbReference type="Pfam" id="PF10356">
    <property type="entry name" value="RRG7"/>
    <property type="match status" value="1"/>
</dbReference>
<accession>A0A066VZ65</accession>
<dbReference type="InterPro" id="IPR018828">
    <property type="entry name" value="RRG7"/>
</dbReference>
<dbReference type="OrthoDB" id="20734at2759"/>
<gene>
    <name evidence="3" type="ORF">K437DRAFT_218340</name>
</gene>
<dbReference type="AlphaFoldDB" id="A0A066VZ65"/>
<comment type="caution">
    <text evidence="3">The sequence shown here is derived from an EMBL/GenBank/DDBJ whole genome shotgun (WGS) entry which is preliminary data.</text>
</comment>
<evidence type="ECO:0000313" key="3">
    <source>
        <dbReference type="EMBL" id="KDN45583.1"/>
    </source>
</evidence>
<protein>
    <recommendedName>
        <fullName evidence="5">Restriction endonuclease type IV Mrr domain-containing protein</fullName>
    </recommendedName>
</protein>
<dbReference type="RefSeq" id="XP_013243222.1">
    <property type="nucleotide sequence ID" value="XM_013387768.1"/>
</dbReference>
<reference evidence="3 4" key="1">
    <citation type="submission" date="2014-05" db="EMBL/GenBank/DDBJ databases">
        <title>Draft genome sequence of a rare smut relative, Tilletiaria anomala UBC 951.</title>
        <authorList>
            <consortium name="DOE Joint Genome Institute"/>
            <person name="Toome M."/>
            <person name="Kuo A."/>
            <person name="Henrissat B."/>
            <person name="Lipzen A."/>
            <person name="Tritt A."/>
            <person name="Yoshinaga Y."/>
            <person name="Zane M."/>
            <person name="Barry K."/>
            <person name="Grigoriev I.V."/>
            <person name="Spatafora J.W."/>
            <person name="Aimea M.C."/>
        </authorList>
    </citation>
    <scope>NUCLEOTIDE SEQUENCE [LARGE SCALE GENOMIC DNA]</scope>
    <source>
        <strain evidence="3 4">UBC 951</strain>
    </source>
</reference>
<keyword evidence="2" id="KW-0496">Mitochondrion</keyword>
<dbReference type="GeneID" id="25262181"/>
<proteinExistence type="predicted"/>
<evidence type="ECO:0000256" key="1">
    <source>
        <dbReference type="ARBA" id="ARBA00004173"/>
    </source>
</evidence>
<dbReference type="HOGENOM" id="CLU_185465_0_0_1"/>
<comment type="subcellular location">
    <subcellularLocation>
        <location evidence="1">Mitochondrion</location>
    </subcellularLocation>
</comment>
<sequence length="63" mass="6921">MNLVRSGGAGDKGIDLKGWWKLPSRESSSAQAENVRVLVQCKAEAKKLGPRTLRELEGSMHRS</sequence>